<sequence length="313" mass="33852">MQTRRRFITSSLGTTAALVFAGNNEASAQEANITTAQMRASGRLAKLTIEPLRNNVLLVSGSGGNVLVLPGPDGMLVIDSGLATSKVQMKRALQSISSAPLRYLINTHWHFDHTDGNAWMHDAGATIFAHEKTLDRMRHTQYIPEFEGVYSPSPWGALPTETFDHTKTLQANGQEITLTRYTPAHTDTDISVFLRDADVLHAGDSFFSRYYPFIDYNTGGNIDGMIAACRETLALIGPSTIVVGGHGPAGGRSDVLAFEQMMVEVRGRVASLKSSGASAKEAVASKPSASFDSKWGKGFVSPDLFTWLVFRGV</sequence>
<dbReference type="GO" id="GO:0017001">
    <property type="term" value="P:antibiotic catabolic process"/>
    <property type="evidence" value="ECO:0007669"/>
    <property type="project" value="UniProtKB-ARBA"/>
</dbReference>
<dbReference type="Gene3D" id="3.60.15.10">
    <property type="entry name" value="Ribonuclease Z/Hydroxyacylglutathione hydrolase-like"/>
    <property type="match status" value="1"/>
</dbReference>
<dbReference type="SUPFAM" id="SSF56281">
    <property type="entry name" value="Metallo-hydrolase/oxidoreductase"/>
    <property type="match status" value="1"/>
</dbReference>
<dbReference type="EMBL" id="JACHIP010000022">
    <property type="protein sequence ID" value="MBB5060910.1"/>
    <property type="molecule type" value="Genomic_DNA"/>
</dbReference>
<dbReference type="Proteomes" id="UP000540989">
    <property type="component" value="Unassembled WGS sequence"/>
</dbReference>
<comment type="caution">
    <text evidence="4">The sequence shown here is derived from an EMBL/GenBank/DDBJ whole genome shotgun (WGS) entry which is preliminary data.</text>
</comment>
<dbReference type="SMART" id="SM00849">
    <property type="entry name" value="Lactamase_B"/>
    <property type="match status" value="1"/>
</dbReference>
<keyword evidence="2" id="KW-0732">Signal</keyword>
<dbReference type="AlphaFoldDB" id="A0A7W7ZJ76"/>
<name>A0A7W7ZJ76_9BACT</name>
<dbReference type="InterPro" id="IPR050855">
    <property type="entry name" value="NDM-1-like"/>
</dbReference>
<proteinExistence type="inferred from homology"/>
<dbReference type="PANTHER" id="PTHR42951:SF4">
    <property type="entry name" value="ACYL-COENZYME A THIOESTERASE MBLAC2"/>
    <property type="match status" value="1"/>
</dbReference>
<keyword evidence="5" id="KW-1185">Reference proteome</keyword>
<dbReference type="PROSITE" id="PS51318">
    <property type="entry name" value="TAT"/>
    <property type="match status" value="1"/>
</dbReference>
<comment type="similarity">
    <text evidence="1">Belongs to the metallo-beta-lactamase superfamily. Class-B beta-lactamase family.</text>
</comment>
<feature type="signal peptide" evidence="2">
    <location>
        <begin position="1"/>
        <end position="21"/>
    </location>
</feature>
<evidence type="ECO:0000256" key="2">
    <source>
        <dbReference type="SAM" id="SignalP"/>
    </source>
</evidence>
<dbReference type="CDD" id="cd16282">
    <property type="entry name" value="metallo-hydrolase-like_MBL-fold"/>
    <property type="match status" value="1"/>
</dbReference>
<dbReference type="InterPro" id="IPR036866">
    <property type="entry name" value="RibonucZ/Hydroxyglut_hydro"/>
</dbReference>
<dbReference type="GO" id="GO:0016787">
    <property type="term" value="F:hydrolase activity"/>
    <property type="evidence" value="ECO:0007669"/>
    <property type="project" value="UniProtKB-KW"/>
</dbReference>
<evidence type="ECO:0000313" key="4">
    <source>
        <dbReference type="EMBL" id="MBB5060910.1"/>
    </source>
</evidence>
<keyword evidence="4" id="KW-0378">Hydrolase</keyword>
<evidence type="ECO:0000259" key="3">
    <source>
        <dbReference type="SMART" id="SM00849"/>
    </source>
</evidence>
<evidence type="ECO:0000256" key="1">
    <source>
        <dbReference type="ARBA" id="ARBA00005250"/>
    </source>
</evidence>
<evidence type="ECO:0000313" key="5">
    <source>
        <dbReference type="Proteomes" id="UP000540989"/>
    </source>
</evidence>
<dbReference type="Pfam" id="PF00753">
    <property type="entry name" value="Lactamase_B"/>
    <property type="match status" value="1"/>
</dbReference>
<dbReference type="InterPro" id="IPR006311">
    <property type="entry name" value="TAT_signal"/>
</dbReference>
<gene>
    <name evidence="4" type="ORF">HDF16_005646</name>
</gene>
<dbReference type="PANTHER" id="PTHR42951">
    <property type="entry name" value="METALLO-BETA-LACTAMASE DOMAIN-CONTAINING"/>
    <property type="match status" value="1"/>
</dbReference>
<accession>A0A7W7ZJ76</accession>
<organism evidence="4 5">
    <name type="scientific">Granulicella aggregans</name>
    <dbReference type="NCBI Taxonomy" id="474949"/>
    <lineage>
        <taxon>Bacteria</taxon>
        <taxon>Pseudomonadati</taxon>
        <taxon>Acidobacteriota</taxon>
        <taxon>Terriglobia</taxon>
        <taxon>Terriglobales</taxon>
        <taxon>Acidobacteriaceae</taxon>
        <taxon>Granulicella</taxon>
    </lineage>
</organism>
<feature type="chain" id="PRO_5030667939" evidence="2">
    <location>
        <begin position="22"/>
        <end position="313"/>
    </location>
</feature>
<feature type="domain" description="Metallo-beta-lactamase" evidence="3">
    <location>
        <begin position="63"/>
        <end position="246"/>
    </location>
</feature>
<reference evidence="4 5" key="1">
    <citation type="submission" date="2020-08" db="EMBL/GenBank/DDBJ databases">
        <title>Genomic Encyclopedia of Type Strains, Phase IV (KMG-V): Genome sequencing to study the core and pangenomes of soil and plant-associated prokaryotes.</title>
        <authorList>
            <person name="Whitman W."/>
        </authorList>
    </citation>
    <scope>NUCLEOTIDE SEQUENCE [LARGE SCALE GENOMIC DNA]</scope>
    <source>
        <strain evidence="4 5">M8UP14</strain>
    </source>
</reference>
<dbReference type="RefSeq" id="WP_184223496.1">
    <property type="nucleotide sequence ID" value="NZ_JACHIP010000022.1"/>
</dbReference>
<dbReference type="InterPro" id="IPR001279">
    <property type="entry name" value="Metallo-B-lactamas"/>
</dbReference>
<protein>
    <submittedName>
        <fullName evidence="4">Glyoxylase-like metal-dependent hydrolase (Beta-lactamase superfamily II)</fullName>
    </submittedName>
</protein>